<keyword evidence="2" id="KW-1185">Reference proteome</keyword>
<dbReference type="AlphaFoldDB" id="A0AAX4ID70"/>
<name>A0AAX4ID70_9PEZI</name>
<evidence type="ECO:0000313" key="2">
    <source>
        <dbReference type="Proteomes" id="UP001322277"/>
    </source>
</evidence>
<evidence type="ECO:0000313" key="1">
    <source>
        <dbReference type="EMBL" id="WQF80904.1"/>
    </source>
</evidence>
<proteinExistence type="predicted"/>
<dbReference type="KEGG" id="cdet:87942421"/>
<evidence type="ECO:0008006" key="3">
    <source>
        <dbReference type="Google" id="ProtNLM"/>
    </source>
</evidence>
<sequence>MEMHTAEIRRINAVASEPTTNIYVSCGDQAAIHTFRDLMAADNYTKGVIECNVLVRGRYFQGNLISTISSLVVYTRTMHQSDLFKTYIYKDTQTWVLDRIYVEPPDYRGG</sequence>
<dbReference type="Gene3D" id="3.40.50.11350">
    <property type="match status" value="1"/>
</dbReference>
<dbReference type="Proteomes" id="UP001322277">
    <property type="component" value="Chromosome 3"/>
</dbReference>
<gene>
    <name evidence="1" type="ORF">CDEST_05918</name>
</gene>
<dbReference type="RefSeq" id="XP_062778128.1">
    <property type="nucleotide sequence ID" value="XM_062922077.1"/>
</dbReference>
<organism evidence="1 2">
    <name type="scientific">Colletotrichum destructivum</name>
    <dbReference type="NCBI Taxonomy" id="34406"/>
    <lineage>
        <taxon>Eukaryota</taxon>
        <taxon>Fungi</taxon>
        <taxon>Dikarya</taxon>
        <taxon>Ascomycota</taxon>
        <taxon>Pezizomycotina</taxon>
        <taxon>Sordariomycetes</taxon>
        <taxon>Hypocreomycetidae</taxon>
        <taxon>Glomerellales</taxon>
        <taxon>Glomerellaceae</taxon>
        <taxon>Colletotrichum</taxon>
        <taxon>Colletotrichum destructivum species complex</taxon>
    </lineage>
</organism>
<protein>
    <recommendedName>
        <fullName evidence="3">SnoaL-like domain-containing protein</fullName>
    </recommendedName>
</protein>
<dbReference type="GeneID" id="87942421"/>
<reference evidence="2" key="1">
    <citation type="journal article" date="2023" name="bioRxiv">
        <title>Complete genome of the Medicago anthracnose fungus, Colletotrichum destructivum, reveals a mini-chromosome-like region within a core chromosome.</title>
        <authorList>
            <person name="Lapalu N."/>
            <person name="Simon A."/>
            <person name="Lu A."/>
            <person name="Plaumann P.-L."/>
            <person name="Amselem J."/>
            <person name="Pigne S."/>
            <person name="Auger A."/>
            <person name="Koch C."/>
            <person name="Dallery J.-F."/>
            <person name="O'Connell R.J."/>
        </authorList>
    </citation>
    <scope>NUCLEOTIDE SEQUENCE [LARGE SCALE GENOMIC DNA]</scope>
    <source>
        <strain evidence="2">CBS 520.97</strain>
    </source>
</reference>
<dbReference type="EMBL" id="CP137307">
    <property type="protein sequence ID" value="WQF80904.1"/>
    <property type="molecule type" value="Genomic_DNA"/>
</dbReference>
<accession>A0AAX4ID70</accession>